<gene>
    <name evidence="1" type="ORF">PUN28_011979</name>
</gene>
<accession>A0AAW2FBP2</accession>
<name>A0AAW2FBP2_9HYME</name>
<sequence length="96" mass="11164">MKNVKLVHKYYLDILVAFKTLGQSEEGSEANYLLAHLLFVNADFGKRSATSKTKKNFSTRNKNNNVKQLIDITRCSLALFRKSHEREIYQLLHFSE</sequence>
<keyword evidence="2" id="KW-1185">Reference proteome</keyword>
<protein>
    <submittedName>
        <fullName evidence="1">Uncharacterized protein</fullName>
    </submittedName>
</protein>
<evidence type="ECO:0000313" key="2">
    <source>
        <dbReference type="Proteomes" id="UP001430953"/>
    </source>
</evidence>
<dbReference type="Proteomes" id="UP001430953">
    <property type="component" value="Unassembled WGS sequence"/>
</dbReference>
<proteinExistence type="predicted"/>
<organism evidence="1 2">
    <name type="scientific">Cardiocondyla obscurior</name>
    <dbReference type="NCBI Taxonomy" id="286306"/>
    <lineage>
        <taxon>Eukaryota</taxon>
        <taxon>Metazoa</taxon>
        <taxon>Ecdysozoa</taxon>
        <taxon>Arthropoda</taxon>
        <taxon>Hexapoda</taxon>
        <taxon>Insecta</taxon>
        <taxon>Pterygota</taxon>
        <taxon>Neoptera</taxon>
        <taxon>Endopterygota</taxon>
        <taxon>Hymenoptera</taxon>
        <taxon>Apocrita</taxon>
        <taxon>Aculeata</taxon>
        <taxon>Formicoidea</taxon>
        <taxon>Formicidae</taxon>
        <taxon>Myrmicinae</taxon>
        <taxon>Cardiocondyla</taxon>
    </lineage>
</organism>
<comment type="caution">
    <text evidence="1">The sequence shown here is derived from an EMBL/GenBank/DDBJ whole genome shotgun (WGS) entry which is preliminary data.</text>
</comment>
<evidence type="ECO:0000313" key="1">
    <source>
        <dbReference type="EMBL" id="KAL0112313.1"/>
    </source>
</evidence>
<dbReference type="EMBL" id="JADYXP020000012">
    <property type="protein sequence ID" value="KAL0112313.1"/>
    <property type="molecule type" value="Genomic_DNA"/>
</dbReference>
<dbReference type="AlphaFoldDB" id="A0AAW2FBP2"/>
<reference evidence="1 2" key="1">
    <citation type="submission" date="2023-03" db="EMBL/GenBank/DDBJ databases">
        <title>High recombination rates correlate with genetic variation in Cardiocondyla obscurior ants.</title>
        <authorList>
            <person name="Errbii M."/>
        </authorList>
    </citation>
    <scope>NUCLEOTIDE SEQUENCE [LARGE SCALE GENOMIC DNA]</scope>
    <source>
        <strain evidence="1">Alpha-2009</strain>
        <tissue evidence="1">Whole body</tissue>
    </source>
</reference>